<dbReference type="Proteomes" id="UP000002281">
    <property type="component" value="Chromosome 1"/>
</dbReference>
<evidence type="ECO:0000256" key="6">
    <source>
        <dbReference type="ARBA" id="ARBA00023015"/>
    </source>
</evidence>
<dbReference type="InterPro" id="IPR024578">
    <property type="entry name" value="Homez_homeobox_dom"/>
</dbReference>
<feature type="compositionally biased region" description="Pro residues" evidence="16">
    <location>
        <begin position="559"/>
        <end position="570"/>
    </location>
</feature>
<dbReference type="SMR" id="A0A9L0RB76"/>
<dbReference type="Ensembl" id="ENSECAT00000145895.1">
    <property type="protein sequence ID" value="ENSECAP00000059038.1"/>
    <property type="gene ID" value="ENSECAG00000010514.3"/>
</dbReference>
<keyword evidence="9" id="KW-0804">Transcription</keyword>
<feature type="compositionally biased region" description="Pro residues" evidence="16">
    <location>
        <begin position="97"/>
        <end position="121"/>
    </location>
</feature>
<dbReference type="GO" id="GO:0000981">
    <property type="term" value="F:DNA-binding transcription factor activity, RNA polymerase II-specific"/>
    <property type="evidence" value="ECO:0000318"/>
    <property type="project" value="GO_Central"/>
</dbReference>
<evidence type="ECO:0000256" key="10">
    <source>
        <dbReference type="ARBA" id="ARBA00023242"/>
    </source>
</evidence>
<reference evidence="18 19" key="1">
    <citation type="journal article" date="2009" name="Science">
        <title>Genome sequence, comparative analysis, and population genetics of the domestic horse.</title>
        <authorList>
            <consortium name="Broad Institute Genome Sequencing Platform"/>
            <consortium name="Broad Institute Whole Genome Assembly Team"/>
            <person name="Wade C.M."/>
            <person name="Giulotto E."/>
            <person name="Sigurdsson S."/>
            <person name="Zoli M."/>
            <person name="Gnerre S."/>
            <person name="Imsland F."/>
            <person name="Lear T.L."/>
            <person name="Adelson D.L."/>
            <person name="Bailey E."/>
            <person name="Bellone R.R."/>
            <person name="Bloecker H."/>
            <person name="Distl O."/>
            <person name="Edgar R.C."/>
            <person name="Garber M."/>
            <person name="Leeb T."/>
            <person name="Mauceli E."/>
            <person name="MacLeod J.N."/>
            <person name="Penedo M.C.T."/>
            <person name="Raison J.M."/>
            <person name="Sharpe T."/>
            <person name="Vogel J."/>
            <person name="Andersson L."/>
            <person name="Antczak D.F."/>
            <person name="Biagi T."/>
            <person name="Binns M.M."/>
            <person name="Chowdhary B.P."/>
            <person name="Coleman S.J."/>
            <person name="Della Valle G."/>
            <person name="Fryc S."/>
            <person name="Guerin G."/>
            <person name="Hasegawa T."/>
            <person name="Hill E.W."/>
            <person name="Jurka J."/>
            <person name="Kiialainen A."/>
            <person name="Lindgren G."/>
            <person name="Liu J."/>
            <person name="Magnani E."/>
            <person name="Mickelson J.R."/>
            <person name="Murray J."/>
            <person name="Nergadze S.G."/>
            <person name="Onofrio R."/>
            <person name="Pedroni S."/>
            <person name="Piras M.F."/>
            <person name="Raudsepp T."/>
            <person name="Rocchi M."/>
            <person name="Roeed K.H."/>
            <person name="Ryder O.A."/>
            <person name="Searle S."/>
            <person name="Skow L."/>
            <person name="Swinburne J.E."/>
            <person name="Syvaenen A.C."/>
            <person name="Tozaki T."/>
            <person name="Valberg S.J."/>
            <person name="Vaudin M."/>
            <person name="White J.R."/>
            <person name="Zody M.C."/>
            <person name="Lander E.S."/>
            <person name="Lindblad-Toh K."/>
        </authorList>
    </citation>
    <scope>NUCLEOTIDE SEQUENCE [LARGE SCALE GENOMIC DNA]</scope>
    <source>
        <strain evidence="18 19">Thoroughbred</strain>
    </source>
</reference>
<keyword evidence="7 15" id="KW-0238">DNA-binding</keyword>
<evidence type="ECO:0000256" key="14">
    <source>
        <dbReference type="ARBA" id="ARBA00076284"/>
    </source>
</evidence>
<keyword evidence="2" id="KW-1017">Isopeptide bond</keyword>
<dbReference type="Pfam" id="PF11569">
    <property type="entry name" value="Homez"/>
    <property type="match status" value="1"/>
</dbReference>
<evidence type="ECO:0000256" key="8">
    <source>
        <dbReference type="ARBA" id="ARBA00023155"/>
    </source>
</evidence>
<dbReference type="GO" id="GO:0003677">
    <property type="term" value="F:DNA binding"/>
    <property type="evidence" value="ECO:0007669"/>
    <property type="project" value="UniProtKB-UniRule"/>
</dbReference>
<dbReference type="InterPro" id="IPR001356">
    <property type="entry name" value="HD"/>
</dbReference>
<reference evidence="18" key="3">
    <citation type="submission" date="2025-09" db="UniProtKB">
        <authorList>
            <consortium name="Ensembl"/>
        </authorList>
    </citation>
    <scope>IDENTIFICATION</scope>
    <source>
        <strain evidence="18">Thoroughbred</strain>
    </source>
</reference>
<feature type="region of interest" description="Disordered" evidence="16">
    <location>
        <begin position="1"/>
        <end position="48"/>
    </location>
</feature>
<keyword evidence="19" id="KW-1185">Reference proteome</keyword>
<dbReference type="SMART" id="SM00389">
    <property type="entry name" value="HOX"/>
    <property type="match status" value="2"/>
</dbReference>
<feature type="DNA-binding region" description="Homeobox" evidence="15">
    <location>
        <begin position="463"/>
        <end position="522"/>
    </location>
</feature>
<evidence type="ECO:0000256" key="1">
    <source>
        <dbReference type="ARBA" id="ARBA00004123"/>
    </source>
</evidence>
<evidence type="ECO:0000256" key="4">
    <source>
        <dbReference type="ARBA" id="ARBA00022737"/>
    </source>
</evidence>
<dbReference type="FunFam" id="1.10.10.60:FF:000172">
    <property type="entry name" value="Homeobox and leucine zipper protein Homez"/>
    <property type="match status" value="1"/>
</dbReference>
<dbReference type="Gene3D" id="1.10.10.60">
    <property type="entry name" value="Homeodomain-like"/>
    <property type="match status" value="3"/>
</dbReference>
<comment type="subunit">
    <text evidence="12">Homodimer or heterodimer. Interacts with HOXC8.</text>
</comment>
<feature type="compositionally biased region" description="Polar residues" evidence="16">
    <location>
        <begin position="321"/>
        <end position="335"/>
    </location>
</feature>
<evidence type="ECO:0000256" key="3">
    <source>
        <dbReference type="ARBA" id="ARBA00022553"/>
    </source>
</evidence>
<comment type="subcellular location">
    <subcellularLocation>
        <location evidence="1 15">Nucleus</location>
    </subcellularLocation>
</comment>
<keyword evidence="5" id="KW-0832">Ubl conjugation</keyword>
<dbReference type="PANTHER" id="PTHR15467:SF7">
    <property type="entry name" value="HOMEOBOX AND LEUCINE ZIPPER PROTEIN HOMEZ"/>
    <property type="match status" value="1"/>
</dbReference>
<keyword evidence="10 15" id="KW-0539">Nucleus</keyword>
<keyword evidence="3" id="KW-0597">Phosphoprotein</keyword>
<evidence type="ECO:0000259" key="17">
    <source>
        <dbReference type="PROSITE" id="PS50071"/>
    </source>
</evidence>
<feature type="compositionally biased region" description="Polar residues" evidence="16">
    <location>
        <begin position="133"/>
        <end position="145"/>
    </location>
</feature>
<keyword evidence="4" id="KW-0677">Repeat</keyword>
<sequence>MQPIVDFSRDPRSQWPAQCVPPVPSCLRPPIGTRATVAPPPEPAPPIRPASNSLEQGWASRRALGGGGGGWAVPVPALIAGGLGAGRTGREAHSYPGGPPALSPPFPPRPMVRGWEPPPGPDRAISEGHKSENTMPPNKEASSLNSSPAGLICLPPISEELQLVWTQAAQTSELDGNEHLLQTFSNFPYPSLADIALLCLRYGLQMEKVKTWFMAQRLRCGISWSSEEIEETRARVVYHRDQLHFKSLLSFTHHAGRPPEEVPPSPVPPPEQVGLAIVPLNLSEPTQMKGLKVEPEESSQPLSHQKAKEPLMAPGSGAFPHQSNFWQDLQSSGLSKEQAGRGLDQSHGLGTASWNHSTTVHQPRARDKPPPISLLASSCKQESASNMTPSSSSTSSSSFQVLANGATATSKPLQPLGCTPQPRSPNEQALPPHLEPAWPQGLRHNSVPGRVGPAEYPSPDMQRQRKTKRKTKEQLAILKSFFLQCQWARREDYYKLEQITGLPRPEIIQWFGDTRYALKHGQLKWFRDNAVPGAPSFQDPAIPTPPPSTRSLNEWAETPPLPTPPPPPDIRPLERYWAAHQQLRERDIPQLSQASRLSTQQVLDWFDSRLPEPAEVVVCLDEEEEEEEEELPEDEDEEEEEEEEDDDDDDDVIIQD</sequence>
<dbReference type="GO" id="GO:0005634">
    <property type="term" value="C:nucleus"/>
    <property type="evidence" value="ECO:0000318"/>
    <property type="project" value="GO_Central"/>
</dbReference>
<dbReference type="FunFam" id="1.10.10.60:FF:000211">
    <property type="entry name" value="Homeobox and leucine zipper protein Homez"/>
    <property type="match status" value="1"/>
</dbReference>
<dbReference type="GO" id="GO:0005730">
    <property type="term" value="C:nucleolus"/>
    <property type="evidence" value="ECO:0007669"/>
    <property type="project" value="Ensembl"/>
</dbReference>
<proteinExistence type="predicted"/>
<feature type="region of interest" description="Disordered" evidence="16">
    <location>
        <begin position="619"/>
        <end position="656"/>
    </location>
</feature>
<dbReference type="SUPFAM" id="SSF46689">
    <property type="entry name" value="Homeodomain-like"/>
    <property type="match status" value="2"/>
</dbReference>
<dbReference type="GO" id="GO:0005654">
    <property type="term" value="C:nucleoplasm"/>
    <property type="evidence" value="ECO:0007669"/>
    <property type="project" value="Ensembl"/>
</dbReference>
<dbReference type="PANTHER" id="PTHR15467">
    <property type="entry name" value="ZINC-FINGERS AND HOMEOBOXES RELATED"/>
    <property type="match status" value="1"/>
</dbReference>
<keyword evidence="8 15" id="KW-0371">Homeobox</keyword>
<evidence type="ECO:0000256" key="16">
    <source>
        <dbReference type="SAM" id="MobiDB-lite"/>
    </source>
</evidence>
<dbReference type="CDD" id="cd00086">
    <property type="entry name" value="homeodomain"/>
    <property type="match status" value="2"/>
</dbReference>
<feature type="compositionally biased region" description="Acidic residues" evidence="16">
    <location>
        <begin position="620"/>
        <end position="656"/>
    </location>
</feature>
<name>A0A9L0RB76_HORSE</name>
<evidence type="ECO:0000256" key="13">
    <source>
        <dbReference type="ARBA" id="ARBA00069045"/>
    </source>
</evidence>
<feature type="region of interest" description="Disordered" evidence="16">
    <location>
        <begin position="534"/>
        <end position="572"/>
    </location>
</feature>
<feature type="domain" description="Homeobox" evidence="17">
    <location>
        <begin position="461"/>
        <end position="521"/>
    </location>
</feature>
<dbReference type="GO" id="GO:0005829">
    <property type="term" value="C:cytosol"/>
    <property type="evidence" value="ECO:0007669"/>
    <property type="project" value="Ensembl"/>
</dbReference>
<dbReference type="GeneTree" id="ENSGT00950000182893"/>
<dbReference type="InterPro" id="IPR009057">
    <property type="entry name" value="Homeodomain-like_sf"/>
</dbReference>
<evidence type="ECO:0000313" key="18">
    <source>
        <dbReference type="Ensembl" id="ENSECAP00000059038.1"/>
    </source>
</evidence>
<protein>
    <recommendedName>
        <fullName evidence="13">Homeobox and leucine zipper protein Homez</fullName>
    </recommendedName>
    <alternativeName>
        <fullName evidence="14">Homeodomain leucine zipper-containing factor</fullName>
    </alternativeName>
</protein>
<evidence type="ECO:0000256" key="15">
    <source>
        <dbReference type="PROSITE-ProRule" id="PRU00108"/>
    </source>
</evidence>
<reference evidence="18" key="2">
    <citation type="submission" date="2025-08" db="UniProtKB">
        <authorList>
            <consortium name="Ensembl"/>
        </authorList>
    </citation>
    <scope>IDENTIFICATION</scope>
    <source>
        <strain evidence="18">Thoroughbred</strain>
    </source>
</reference>
<evidence type="ECO:0000256" key="9">
    <source>
        <dbReference type="ARBA" id="ARBA00023163"/>
    </source>
</evidence>
<organism evidence="18 19">
    <name type="scientific">Equus caballus</name>
    <name type="common">Horse</name>
    <dbReference type="NCBI Taxonomy" id="9796"/>
    <lineage>
        <taxon>Eukaryota</taxon>
        <taxon>Metazoa</taxon>
        <taxon>Chordata</taxon>
        <taxon>Craniata</taxon>
        <taxon>Vertebrata</taxon>
        <taxon>Euteleostomi</taxon>
        <taxon>Mammalia</taxon>
        <taxon>Eutheria</taxon>
        <taxon>Laurasiatheria</taxon>
        <taxon>Perissodactyla</taxon>
        <taxon>Equidae</taxon>
        <taxon>Equus</taxon>
    </lineage>
</organism>
<keyword evidence="6" id="KW-0805">Transcription regulation</keyword>
<dbReference type="OMA" id="RYWATHQ"/>
<feature type="compositionally biased region" description="Polar residues" evidence="16">
    <location>
        <begin position="352"/>
        <end position="361"/>
    </location>
</feature>
<evidence type="ECO:0000256" key="5">
    <source>
        <dbReference type="ARBA" id="ARBA00022843"/>
    </source>
</evidence>
<gene>
    <name evidence="18" type="primary">HOMEZ</name>
    <name evidence="18" type="synonym">PPP1R3E</name>
</gene>
<feature type="compositionally biased region" description="Low complexity" evidence="16">
    <location>
        <begin position="383"/>
        <end position="398"/>
    </location>
</feature>
<feature type="region of interest" description="Disordered" evidence="16">
    <location>
        <begin position="87"/>
        <end position="145"/>
    </location>
</feature>
<accession>A0A9L0RB76</accession>
<dbReference type="PROSITE" id="PS50071">
    <property type="entry name" value="HOMEOBOX_2"/>
    <property type="match status" value="1"/>
</dbReference>
<comment type="function">
    <text evidence="11">May function as a transcriptional regulator.</text>
</comment>
<evidence type="ECO:0000313" key="19">
    <source>
        <dbReference type="Proteomes" id="UP000002281"/>
    </source>
</evidence>
<evidence type="ECO:0000256" key="12">
    <source>
        <dbReference type="ARBA" id="ARBA00063986"/>
    </source>
</evidence>
<dbReference type="GO" id="GO:0006357">
    <property type="term" value="P:regulation of transcription by RNA polymerase II"/>
    <property type="evidence" value="ECO:0000318"/>
    <property type="project" value="GO_Central"/>
</dbReference>
<evidence type="ECO:0000256" key="11">
    <source>
        <dbReference type="ARBA" id="ARBA00059151"/>
    </source>
</evidence>
<evidence type="ECO:0000256" key="7">
    <source>
        <dbReference type="ARBA" id="ARBA00023125"/>
    </source>
</evidence>
<feature type="region of interest" description="Disordered" evidence="16">
    <location>
        <begin position="290"/>
        <end position="467"/>
    </location>
</feature>
<evidence type="ECO:0000256" key="2">
    <source>
        <dbReference type="ARBA" id="ARBA00022499"/>
    </source>
</evidence>
<dbReference type="AlphaFoldDB" id="A0A9L0RB76"/>
<feature type="compositionally biased region" description="Pro residues" evidence="16">
    <location>
        <begin position="38"/>
        <end position="48"/>
    </location>
</feature>